<dbReference type="PANTHER" id="PTHR42830:SF2">
    <property type="entry name" value="OSMC_OHR FAMILY PROTEIN"/>
    <property type="match status" value="1"/>
</dbReference>
<sequence length="157" mass="17133">MSRQHRYDNLAVRWIGNAGTGTSSYRAYGRDHDITGRGLPLIPGSADPVFRGDPARWNPEQLQIIALSQCHMLWYLHFAAESGVIVTAYEDKPAGVMAIDADGGGHFEKVTLRPRVTITSGSDARLAAQLHAKVPAVCFIARSVNFPVEHEPEIVVG</sequence>
<comment type="caution">
    <text evidence="1">The sequence shown here is derived from an EMBL/GenBank/DDBJ whole genome shotgun (WGS) entry which is preliminary data.</text>
</comment>
<accession>A0ABU5YYI1</accession>
<dbReference type="InterPro" id="IPR036102">
    <property type="entry name" value="OsmC/Ohrsf"/>
</dbReference>
<dbReference type="InterPro" id="IPR003718">
    <property type="entry name" value="OsmC/Ohr_fam"/>
</dbReference>
<dbReference type="InterPro" id="IPR015946">
    <property type="entry name" value="KH_dom-like_a/b"/>
</dbReference>
<evidence type="ECO:0000313" key="1">
    <source>
        <dbReference type="EMBL" id="MEB3068773.1"/>
    </source>
</evidence>
<dbReference type="Proteomes" id="UP001299283">
    <property type="component" value="Unassembled WGS sequence"/>
</dbReference>
<dbReference type="InterPro" id="IPR052707">
    <property type="entry name" value="OsmC_Ohr_Peroxiredoxin"/>
</dbReference>
<name>A0ABU5YYI1_9MYCO</name>
<dbReference type="SUPFAM" id="SSF82784">
    <property type="entry name" value="OsmC-like"/>
    <property type="match status" value="1"/>
</dbReference>
<evidence type="ECO:0000313" key="2">
    <source>
        <dbReference type="Proteomes" id="UP001299283"/>
    </source>
</evidence>
<dbReference type="RefSeq" id="WP_225398931.1">
    <property type="nucleotide sequence ID" value="NZ_JAYJJQ010000004.1"/>
</dbReference>
<reference evidence="1 2" key="1">
    <citation type="submission" date="2023-12" db="EMBL/GenBank/DDBJ databases">
        <title>Description of new species of Mycobacterium terrae complex isolated from sewage at the Sao Paulo Zoological Park Foundation in Brazil.</title>
        <authorList>
            <person name="Romagnoli C.L."/>
            <person name="Conceicao E.C."/>
            <person name="Machado E."/>
            <person name="Barreto L.B.P.F."/>
            <person name="Sharma A."/>
            <person name="Silva N.M."/>
            <person name="Marques L.E."/>
            <person name="Juliana M.A."/>
            <person name="Lourenco M.C.S."/>
            <person name="Digiampietri L.A."/>
            <person name="Suffys P.N."/>
            <person name="Viana-Niero C."/>
        </authorList>
    </citation>
    <scope>NUCLEOTIDE SEQUENCE [LARGE SCALE GENOMIC DNA]</scope>
    <source>
        <strain evidence="1 2">MYC017</strain>
    </source>
</reference>
<gene>
    <name evidence="1" type="ORF">K5L39_06225</name>
</gene>
<dbReference type="PANTHER" id="PTHR42830">
    <property type="entry name" value="OSMOTICALLY INDUCIBLE FAMILY PROTEIN"/>
    <property type="match status" value="1"/>
</dbReference>
<keyword evidence="2" id="KW-1185">Reference proteome</keyword>
<dbReference type="Gene3D" id="3.30.300.20">
    <property type="match status" value="1"/>
</dbReference>
<organism evidence="1 2">
    <name type="scientific">[Mycobacterium] vasticus</name>
    <dbReference type="NCBI Taxonomy" id="2875777"/>
    <lineage>
        <taxon>Bacteria</taxon>
        <taxon>Bacillati</taxon>
        <taxon>Actinomycetota</taxon>
        <taxon>Actinomycetes</taxon>
        <taxon>Mycobacteriales</taxon>
        <taxon>Mycobacteriaceae</taxon>
        <taxon>Mycolicibacter</taxon>
    </lineage>
</organism>
<dbReference type="EMBL" id="JAYJJQ010000004">
    <property type="protein sequence ID" value="MEB3068773.1"/>
    <property type="molecule type" value="Genomic_DNA"/>
</dbReference>
<dbReference type="Pfam" id="PF02566">
    <property type="entry name" value="OsmC"/>
    <property type="match status" value="1"/>
</dbReference>
<protein>
    <submittedName>
        <fullName evidence="1">OsmC family protein</fullName>
    </submittedName>
</protein>
<proteinExistence type="predicted"/>